<feature type="domain" description="PpiC" evidence="4">
    <location>
        <begin position="182"/>
        <end position="283"/>
    </location>
</feature>
<dbReference type="Proteomes" id="UP001366166">
    <property type="component" value="Chromosome"/>
</dbReference>
<keyword evidence="2" id="KW-0697">Rotamase</keyword>
<keyword evidence="1 3" id="KW-0732">Signal</keyword>
<evidence type="ECO:0000256" key="3">
    <source>
        <dbReference type="SAM" id="SignalP"/>
    </source>
</evidence>
<dbReference type="EMBL" id="AP028679">
    <property type="protein sequence ID" value="BEQ15429.1"/>
    <property type="molecule type" value="Genomic_DNA"/>
</dbReference>
<gene>
    <name evidence="5" type="ORF">FAK_24950</name>
</gene>
<feature type="signal peptide" evidence="3">
    <location>
        <begin position="1"/>
        <end position="26"/>
    </location>
</feature>
<feature type="chain" id="PRO_5043482323" description="PpiC domain-containing protein" evidence="3">
    <location>
        <begin position="27"/>
        <end position="329"/>
    </location>
</feature>
<dbReference type="PANTHER" id="PTHR47637">
    <property type="entry name" value="CHAPERONE SURA"/>
    <property type="match status" value="1"/>
</dbReference>
<dbReference type="PROSITE" id="PS50198">
    <property type="entry name" value="PPIC_PPIASE_2"/>
    <property type="match status" value="1"/>
</dbReference>
<name>A0AAU9EQQ3_9BACT</name>
<evidence type="ECO:0000256" key="1">
    <source>
        <dbReference type="ARBA" id="ARBA00022729"/>
    </source>
</evidence>
<dbReference type="InterPro" id="IPR046357">
    <property type="entry name" value="PPIase_dom_sf"/>
</dbReference>
<evidence type="ECO:0000313" key="6">
    <source>
        <dbReference type="Proteomes" id="UP001366166"/>
    </source>
</evidence>
<dbReference type="InterPro" id="IPR027304">
    <property type="entry name" value="Trigger_fact/SurA_dom_sf"/>
</dbReference>
<dbReference type="Pfam" id="PF00639">
    <property type="entry name" value="Rotamase"/>
    <property type="match status" value="1"/>
</dbReference>
<dbReference type="Gene3D" id="1.10.4030.10">
    <property type="entry name" value="Porin chaperone SurA, peptide-binding domain"/>
    <property type="match status" value="1"/>
</dbReference>
<evidence type="ECO:0000259" key="4">
    <source>
        <dbReference type="PROSITE" id="PS50198"/>
    </source>
</evidence>
<dbReference type="RefSeq" id="WP_338599813.1">
    <property type="nucleotide sequence ID" value="NZ_AP028679.1"/>
</dbReference>
<reference evidence="6" key="1">
    <citation type="journal article" date="2023" name="Arch. Microbiol.">
        <title>Desulfoferula mesophilus gen. nov. sp. nov., a mesophilic sulfate-reducing bacterium isolated from a brackish lake sediment.</title>
        <authorList>
            <person name="Watanabe T."/>
            <person name="Yabe T."/>
            <person name="Tsuji J.M."/>
            <person name="Fukui M."/>
        </authorList>
    </citation>
    <scope>NUCLEOTIDE SEQUENCE [LARGE SCALE GENOMIC DNA]</scope>
    <source>
        <strain evidence="6">12FAK</strain>
    </source>
</reference>
<dbReference type="Pfam" id="PF13624">
    <property type="entry name" value="SurA_N_3"/>
    <property type="match status" value="1"/>
</dbReference>
<dbReference type="PANTHER" id="PTHR47637:SF1">
    <property type="entry name" value="CHAPERONE SURA"/>
    <property type="match status" value="1"/>
</dbReference>
<dbReference type="SUPFAM" id="SSF54534">
    <property type="entry name" value="FKBP-like"/>
    <property type="match status" value="1"/>
</dbReference>
<dbReference type="AlphaFoldDB" id="A0AAU9EQQ3"/>
<organism evidence="5 6">
    <name type="scientific">Desulfoferula mesophila</name>
    <dbReference type="NCBI Taxonomy" id="3058419"/>
    <lineage>
        <taxon>Bacteria</taxon>
        <taxon>Pseudomonadati</taxon>
        <taxon>Thermodesulfobacteriota</taxon>
        <taxon>Desulfarculia</taxon>
        <taxon>Desulfarculales</taxon>
        <taxon>Desulfarculaceae</taxon>
        <taxon>Desulfoferula</taxon>
    </lineage>
</organism>
<dbReference type="GO" id="GO:0003755">
    <property type="term" value="F:peptidyl-prolyl cis-trans isomerase activity"/>
    <property type="evidence" value="ECO:0007669"/>
    <property type="project" value="UniProtKB-KW"/>
</dbReference>
<dbReference type="Gene3D" id="3.10.50.40">
    <property type="match status" value="1"/>
</dbReference>
<accession>A0AAU9EQQ3</accession>
<keyword evidence="6" id="KW-1185">Reference proteome</keyword>
<evidence type="ECO:0000256" key="2">
    <source>
        <dbReference type="PROSITE-ProRule" id="PRU00278"/>
    </source>
</evidence>
<dbReference type="KEGG" id="dmp:FAK_24950"/>
<protein>
    <recommendedName>
        <fullName evidence="4">PpiC domain-containing protein</fullName>
    </recommendedName>
</protein>
<sequence length="329" mass="37351">MPRRFLCCFLMAGFLAFPMGLGSAHAAEEVVVNRVVAIVDDEVVTSMELNRAIRRLKMDLARMEAMQQAGGVPPAQIRRMALERMIDEKIFAKEVKRLGLSVSDEELNHYIDSIKRNNNLTEEDFVASLSRQGMTLQEYRDDLRQDILKQRLINQEVQKQVVVTDAEVEEYYKKNYAQYQNMDEVNIMAIFLKVDPQAGLTAENAVRQQAENILQKIKAGEDFGKLAQQYSQGPGAEKGGRLGPVKASDLLPSMRQALGELKPDQVSEVLQIPQGFVIMKLIDRSGSKDLGLAQVNEQIRSKLAQQKMEKIFKDWMKKLRSDNYVKIID</sequence>
<proteinExistence type="predicted"/>
<dbReference type="InterPro" id="IPR050280">
    <property type="entry name" value="OMP_Chaperone_SurA"/>
</dbReference>
<evidence type="ECO:0000313" key="5">
    <source>
        <dbReference type="EMBL" id="BEQ15429.1"/>
    </source>
</evidence>
<keyword evidence="2" id="KW-0413">Isomerase</keyword>
<dbReference type="SUPFAM" id="SSF109998">
    <property type="entry name" value="Triger factor/SurA peptide-binding domain-like"/>
    <property type="match status" value="1"/>
</dbReference>
<dbReference type="InterPro" id="IPR000297">
    <property type="entry name" value="PPIase_PpiC"/>
</dbReference>